<reference evidence="9" key="1">
    <citation type="submission" date="2018-05" db="EMBL/GenBank/DDBJ databases">
        <authorList>
            <person name="Lanie J.A."/>
            <person name="Ng W.-L."/>
            <person name="Kazmierczak K.M."/>
            <person name="Andrzejewski T.M."/>
            <person name="Davidsen T.M."/>
            <person name="Wayne K.J."/>
            <person name="Tettelin H."/>
            <person name="Glass J.I."/>
            <person name="Rusch D."/>
            <person name="Podicherti R."/>
            <person name="Tsui H.-C.T."/>
            <person name="Winkler M.E."/>
        </authorList>
    </citation>
    <scope>NUCLEOTIDE SEQUENCE</scope>
</reference>
<keyword evidence="3" id="KW-0285">Flavoprotein</keyword>
<sequence length="537" mass="58993">MDLLKRHLDDAWTLFERACRHLKGRAIDDVQIELYDLAFSLAELVASRVMLEYAQRPAESSERALKEAVTQSFVAETVASLHSRIRLRPGAYGFASKELDSRYLELTDAALDPVELVKLGQLFRDRDGRLPIDHLDEERTLMRSSFRQFAEEQVLPLAEQIHREDLLVPDSIIDGIRELGCFGLSVPERYGGLKPDEEEDSLGMVVVTEELSRASLGAAGSLITRPEIMARSVLEGGTDEQKQRWLPGIARGDPLVAVSVTEPGTGSDVASVALRATPTQGGWLLNGGKTWCTFAGKAGAILVLARSEPEVTPPHRGLSLFVVEKPEFNGQSFEYESPGGGRISGQAIATLGYRGMHSFEMFYDDFFVPEENLVGGEGGRGKGFYFTMRGFSGGRLQTAARASGLMQASFEAALSYAEQRRVFGREVADYPLTLQKIGRMGATITAVRQFGYVVAGLMDRDQGQIEASLVKLFACKAAEWITREGLQIHGGLGYAEETPVSRYFVDARVLSIFEGAEETLALRVVGKSLLEDGYVTF</sequence>
<dbReference type="GO" id="GO:0003995">
    <property type="term" value="F:acyl-CoA dehydrogenase activity"/>
    <property type="evidence" value="ECO:0007669"/>
    <property type="project" value="InterPro"/>
</dbReference>
<organism evidence="9">
    <name type="scientific">marine metagenome</name>
    <dbReference type="NCBI Taxonomy" id="408172"/>
    <lineage>
        <taxon>unclassified sequences</taxon>
        <taxon>metagenomes</taxon>
        <taxon>ecological metagenomes</taxon>
    </lineage>
</organism>
<dbReference type="InterPro" id="IPR046373">
    <property type="entry name" value="Acyl-CoA_Oxase/DH_mid-dom_sf"/>
</dbReference>
<comment type="similarity">
    <text evidence="2">Belongs to the acyl-CoA dehydrogenase family.</text>
</comment>
<accession>A0A381Q690</accession>
<dbReference type="Gene3D" id="2.40.110.10">
    <property type="entry name" value="Butyryl-CoA Dehydrogenase, subunit A, domain 2"/>
    <property type="match status" value="1"/>
</dbReference>
<dbReference type="Gene3D" id="1.10.540.10">
    <property type="entry name" value="Acyl-CoA dehydrogenase/oxidase, N-terminal domain"/>
    <property type="match status" value="1"/>
</dbReference>
<dbReference type="GO" id="GO:0050660">
    <property type="term" value="F:flavin adenine dinucleotide binding"/>
    <property type="evidence" value="ECO:0007669"/>
    <property type="project" value="InterPro"/>
</dbReference>
<evidence type="ECO:0000259" key="8">
    <source>
        <dbReference type="Pfam" id="PF02771"/>
    </source>
</evidence>
<feature type="domain" description="Acyl-CoA dehydrogenase/oxidase N-terminal" evidence="8">
    <location>
        <begin position="137"/>
        <end position="253"/>
    </location>
</feature>
<dbReference type="InterPro" id="IPR006089">
    <property type="entry name" value="Acyl-CoA_DH_CS"/>
</dbReference>
<evidence type="ECO:0000313" key="9">
    <source>
        <dbReference type="EMBL" id="SUZ74822.1"/>
    </source>
</evidence>
<feature type="domain" description="Acyl-CoA dehydrogenase/oxidase C-terminal" evidence="6">
    <location>
        <begin position="381"/>
        <end position="527"/>
    </location>
</feature>
<gene>
    <name evidence="9" type="ORF">METZ01_LOCUS27676</name>
</gene>
<dbReference type="PROSITE" id="PS00073">
    <property type="entry name" value="ACYL_COA_DH_2"/>
    <property type="match status" value="1"/>
</dbReference>
<dbReference type="PANTHER" id="PTHR43884">
    <property type="entry name" value="ACYL-COA DEHYDROGENASE"/>
    <property type="match status" value="1"/>
</dbReference>
<dbReference type="SUPFAM" id="SSF47203">
    <property type="entry name" value="Acyl-CoA dehydrogenase C-terminal domain-like"/>
    <property type="match status" value="1"/>
</dbReference>
<dbReference type="InterPro" id="IPR009075">
    <property type="entry name" value="AcylCo_DH/oxidase_C"/>
</dbReference>
<dbReference type="InterPro" id="IPR006091">
    <property type="entry name" value="Acyl-CoA_Oxase/DH_mid-dom"/>
</dbReference>
<evidence type="ECO:0000259" key="7">
    <source>
        <dbReference type="Pfam" id="PF02770"/>
    </source>
</evidence>
<evidence type="ECO:0000256" key="4">
    <source>
        <dbReference type="ARBA" id="ARBA00022827"/>
    </source>
</evidence>
<proteinExistence type="inferred from homology"/>
<dbReference type="InterPro" id="IPR037069">
    <property type="entry name" value="AcylCoA_DH/ox_N_sf"/>
</dbReference>
<evidence type="ECO:0000256" key="1">
    <source>
        <dbReference type="ARBA" id="ARBA00001974"/>
    </source>
</evidence>
<dbReference type="InterPro" id="IPR036250">
    <property type="entry name" value="AcylCo_DH-like_C"/>
</dbReference>
<evidence type="ECO:0000259" key="6">
    <source>
        <dbReference type="Pfam" id="PF00441"/>
    </source>
</evidence>
<keyword evidence="5" id="KW-0560">Oxidoreductase</keyword>
<evidence type="ECO:0000256" key="3">
    <source>
        <dbReference type="ARBA" id="ARBA00022630"/>
    </source>
</evidence>
<dbReference type="EMBL" id="UINC01001224">
    <property type="protein sequence ID" value="SUZ74822.1"/>
    <property type="molecule type" value="Genomic_DNA"/>
</dbReference>
<comment type="cofactor">
    <cofactor evidence="1">
        <name>FAD</name>
        <dbReference type="ChEBI" id="CHEBI:57692"/>
    </cofactor>
</comment>
<dbReference type="SUPFAM" id="SSF56645">
    <property type="entry name" value="Acyl-CoA dehydrogenase NM domain-like"/>
    <property type="match status" value="1"/>
</dbReference>
<protein>
    <recommendedName>
        <fullName evidence="10">Acyl-CoA dehydrogenase</fullName>
    </recommendedName>
</protein>
<evidence type="ECO:0008006" key="10">
    <source>
        <dbReference type="Google" id="ProtNLM"/>
    </source>
</evidence>
<dbReference type="InterPro" id="IPR013786">
    <property type="entry name" value="AcylCoA_DH/ox_N"/>
</dbReference>
<dbReference type="Pfam" id="PF00441">
    <property type="entry name" value="Acyl-CoA_dh_1"/>
    <property type="match status" value="1"/>
</dbReference>
<evidence type="ECO:0000256" key="5">
    <source>
        <dbReference type="ARBA" id="ARBA00023002"/>
    </source>
</evidence>
<dbReference type="AlphaFoldDB" id="A0A381Q690"/>
<dbReference type="InterPro" id="IPR009100">
    <property type="entry name" value="AcylCoA_DH/oxidase_NM_dom_sf"/>
</dbReference>
<dbReference type="Pfam" id="PF02770">
    <property type="entry name" value="Acyl-CoA_dh_M"/>
    <property type="match status" value="1"/>
</dbReference>
<dbReference type="PANTHER" id="PTHR43884:SF25">
    <property type="entry name" value="ACYL-COA DEHYDROGENASE YDBM-RELATED"/>
    <property type="match status" value="1"/>
</dbReference>
<dbReference type="Pfam" id="PF02771">
    <property type="entry name" value="Acyl-CoA_dh_N"/>
    <property type="match status" value="1"/>
</dbReference>
<feature type="domain" description="Acyl-CoA oxidase/dehydrogenase middle" evidence="7">
    <location>
        <begin position="257"/>
        <end position="365"/>
    </location>
</feature>
<evidence type="ECO:0000256" key="2">
    <source>
        <dbReference type="ARBA" id="ARBA00009347"/>
    </source>
</evidence>
<keyword evidence="4" id="KW-0274">FAD</keyword>
<dbReference type="Gene3D" id="1.20.140.10">
    <property type="entry name" value="Butyryl-CoA Dehydrogenase, subunit A, domain 3"/>
    <property type="match status" value="1"/>
</dbReference>
<name>A0A381Q690_9ZZZZ</name>